<feature type="domain" description="Aldehyde dehydrogenase" evidence="3">
    <location>
        <begin position="29"/>
        <end position="485"/>
    </location>
</feature>
<keyword evidence="2" id="KW-0560">Oxidoreductase</keyword>
<evidence type="ECO:0000256" key="1">
    <source>
        <dbReference type="ARBA" id="ARBA00009986"/>
    </source>
</evidence>
<dbReference type="Pfam" id="PF00171">
    <property type="entry name" value="Aldedh"/>
    <property type="match status" value="1"/>
</dbReference>
<dbReference type="SUPFAM" id="SSF53720">
    <property type="entry name" value="ALDH-like"/>
    <property type="match status" value="1"/>
</dbReference>
<dbReference type="InterPro" id="IPR016161">
    <property type="entry name" value="Ald_DH/histidinol_DH"/>
</dbReference>
<reference evidence="4 5" key="1">
    <citation type="submission" date="2020-08" db="EMBL/GenBank/DDBJ databases">
        <title>The genome sequence of Novosphingobium flavum 4Y4.</title>
        <authorList>
            <person name="Liu Y."/>
        </authorList>
    </citation>
    <scope>NUCLEOTIDE SEQUENCE [LARGE SCALE GENOMIC DNA]</scope>
    <source>
        <strain evidence="4 5">4Y4</strain>
    </source>
</reference>
<evidence type="ECO:0000313" key="5">
    <source>
        <dbReference type="Proteomes" id="UP000520156"/>
    </source>
</evidence>
<evidence type="ECO:0000256" key="2">
    <source>
        <dbReference type="ARBA" id="ARBA00023002"/>
    </source>
</evidence>
<comment type="similarity">
    <text evidence="1">Belongs to the aldehyde dehydrogenase family.</text>
</comment>
<dbReference type="FunFam" id="3.40.309.10:FF:000004">
    <property type="entry name" value="Succinate-semialdehyde dehydrogenase I"/>
    <property type="match status" value="1"/>
</dbReference>
<dbReference type="GO" id="GO:0009450">
    <property type="term" value="P:gamma-aminobutyric acid catabolic process"/>
    <property type="evidence" value="ECO:0007669"/>
    <property type="project" value="TreeGrafter"/>
</dbReference>
<dbReference type="RefSeq" id="WP_185684849.1">
    <property type="nucleotide sequence ID" value="NZ_JACLAU010000049.1"/>
</dbReference>
<dbReference type="InterPro" id="IPR050740">
    <property type="entry name" value="Aldehyde_DH_Superfamily"/>
</dbReference>
<dbReference type="InterPro" id="IPR016162">
    <property type="entry name" value="Ald_DH_N"/>
</dbReference>
<dbReference type="PANTHER" id="PTHR43353">
    <property type="entry name" value="SUCCINATE-SEMIALDEHYDE DEHYDROGENASE, MITOCHONDRIAL"/>
    <property type="match status" value="1"/>
</dbReference>
<comment type="caution">
    <text evidence="4">The sequence shown here is derived from an EMBL/GenBank/DDBJ whole genome shotgun (WGS) entry which is preliminary data.</text>
</comment>
<gene>
    <name evidence="4" type="ORF">H7F49_17445</name>
</gene>
<dbReference type="PROSITE" id="PS00070">
    <property type="entry name" value="ALDEHYDE_DEHYDR_CYS"/>
    <property type="match status" value="1"/>
</dbReference>
<sequence>MTAMELPAKISKPPAALMHERAYVGGAWVGADDCRPVTNPSTRETLGHVPALTRDTVTAAISAASQALPAWKAMLAPERAAILMHWHDLILSNADDLAELLTFEQGKPFADAQGEIAYGAGFIKWFAAEAQRTYGDVIPSHLPNRKLFTQQEPLGVVALVTPWNFPSAMLTRKAGAALAAGCTAICVPSMETPFSALALADLAEQAGIPAGVFNVLTGDAGVIVPMLCEEPVVRGLSFTGSTEIGRLIARTCGATVKRLSLELGGHAPFIVCADADPESAARAAVDAKFQTSGQDCLAANRIFVHRDIVEDFTRHFVHHTQLLKVADGFERGAQLGPLIHDRAVDKCMDHIEDAVSKGARLLHGGARMDPDSLFFEPAVLADVTDAMKIYREETFGPVAAITPFEDDAAVIVAANDSEYGLAAYVFTRDLSRAVRMSEALEFGMVAINTVKFTGAPIPFGGIKQSGLGREGARQGIEEFLETKYVCMAI</sequence>
<dbReference type="InterPro" id="IPR016160">
    <property type="entry name" value="Ald_DH_CS_CYS"/>
</dbReference>
<dbReference type="Gene3D" id="3.40.309.10">
    <property type="entry name" value="Aldehyde Dehydrogenase, Chain A, domain 2"/>
    <property type="match status" value="1"/>
</dbReference>
<keyword evidence="5" id="KW-1185">Reference proteome</keyword>
<dbReference type="FunFam" id="3.40.605.10:FF:000005">
    <property type="entry name" value="Succinate-semialdehyde dehydrogenase I"/>
    <property type="match status" value="1"/>
</dbReference>
<dbReference type="Gene3D" id="3.40.605.10">
    <property type="entry name" value="Aldehyde Dehydrogenase, Chain A, domain 1"/>
    <property type="match status" value="1"/>
</dbReference>
<evidence type="ECO:0000259" key="3">
    <source>
        <dbReference type="Pfam" id="PF00171"/>
    </source>
</evidence>
<organism evidence="4 5">
    <name type="scientific">Novosphingobium aerophilum</name>
    <dbReference type="NCBI Taxonomy" id="2839843"/>
    <lineage>
        <taxon>Bacteria</taxon>
        <taxon>Pseudomonadati</taxon>
        <taxon>Pseudomonadota</taxon>
        <taxon>Alphaproteobacteria</taxon>
        <taxon>Sphingomonadales</taxon>
        <taxon>Sphingomonadaceae</taxon>
        <taxon>Novosphingobium</taxon>
    </lineage>
</organism>
<dbReference type="EMBL" id="JACLAU010000049">
    <property type="protein sequence ID" value="MBC2653473.1"/>
    <property type="molecule type" value="Genomic_DNA"/>
</dbReference>
<protein>
    <submittedName>
        <fullName evidence="4">NAD-dependent succinate-semialdehyde dehydrogenase</fullName>
    </submittedName>
</protein>
<dbReference type="InterPro" id="IPR016163">
    <property type="entry name" value="Ald_DH_C"/>
</dbReference>
<dbReference type="GO" id="GO:0004777">
    <property type="term" value="F:succinate-semialdehyde dehydrogenase (NAD+) activity"/>
    <property type="evidence" value="ECO:0007669"/>
    <property type="project" value="TreeGrafter"/>
</dbReference>
<evidence type="ECO:0000313" key="4">
    <source>
        <dbReference type="EMBL" id="MBC2653473.1"/>
    </source>
</evidence>
<dbReference type="InterPro" id="IPR015590">
    <property type="entry name" value="Aldehyde_DH_dom"/>
</dbReference>
<dbReference type="Proteomes" id="UP000520156">
    <property type="component" value="Unassembled WGS sequence"/>
</dbReference>
<accession>A0A7X1FAL4</accession>
<dbReference type="AlphaFoldDB" id="A0A7X1FAL4"/>
<name>A0A7X1FAL4_9SPHN</name>
<dbReference type="CDD" id="cd07103">
    <property type="entry name" value="ALDH_F5_SSADH_GabD"/>
    <property type="match status" value="1"/>
</dbReference>
<proteinExistence type="inferred from homology"/>
<dbReference type="PANTHER" id="PTHR43353:SF5">
    <property type="entry name" value="SUCCINATE-SEMIALDEHYDE DEHYDROGENASE, MITOCHONDRIAL"/>
    <property type="match status" value="1"/>
</dbReference>